<comment type="caution">
    <text evidence="2">The sequence shown here is derived from an EMBL/GenBank/DDBJ whole genome shotgun (WGS) entry which is preliminary data.</text>
</comment>
<proteinExistence type="predicted"/>
<feature type="transmembrane region" description="Helical" evidence="1">
    <location>
        <begin position="116"/>
        <end position="138"/>
    </location>
</feature>
<evidence type="ECO:0000256" key="1">
    <source>
        <dbReference type="SAM" id="Phobius"/>
    </source>
</evidence>
<dbReference type="Proteomes" id="UP001597601">
    <property type="component" value="Unassembled WGS sequence"/>
</dbReference>
<keyword evidence="1" id="KW-0472">Membrane</keyword>
<feature type="transmembrane region" description="Helical" evidence="1">
    <location>
        <begin position="42"/>
        <end position="59"/>
    </location>
</feature>
<keyword evidence="1" id="KW-1133">Transmembrane helix</keyword>
<evidence type="ECO:0000313" key="2">
    <source>
        <dbReference type="EMBL" id="MFD2865352.1"/>
    </source>
</evidence>
<dbReference type="EMBL" id="JBHUON010000013">
    <property type="protein sequence ID" value="MFD2865352.1"/>
    <property type="molecule type" value="Genomic_DNA"/>
</dbReference>
<feature type="transmembrane region" description="Helical" evidence="1">
    <location>
        <begin position="144"/>
        <end position="165"/>
    </location>
</feature>
<protein>
    <submittedName>
        <fullName evidence="2">Uncharacterized protein</fullName>
    </submittedName>
</protein>
<accession>A0ABW5XSW2</accession>
<reference evidence="3" key="1">
    <citation type="journal article" date="2019" name="Int. J. Syst. Evol. Microbiol.">
        <title>The Global Catalogue of Microorganisms (GCM) 10K type strain sequencing project: providing services to taxonomists for standard genome sequencing and annotation.</title>
        <authorList>
            <consortium name="The Broad Institute Genomics Platform"/>
            <consortium name="The Broad Institute Genome Sequencing Center for Infectious Disease"/>
            <person name="Wu L."/>
            <person name="Ma J."/>
        </authorList>
    </citation>
    <scope>NUCLEOTIDE SEQUENCE [LARGE SCALE GENOMIC DNA]</scope>
    <source>
        <strain evidence="3">KCTC 52232</strain>
    </source>
</reference>
<gene>
    <name evidence="2" type="ORF">ACFSYC_11695</name>
</gene>
<keyword evidence="3" id="KW-1185">Reference proteome</keyword>
<name>A0ABW5XSW2_9SPHI</name>
<organism evidence="2 3">
    <name type="scientific">Mucilaginibacter antarcticus</name>
    <dbReference type="NCBI Taxonomy" id="1855725"/>
    <lineage>
        <taxon>Bacteria</taxon>
        <taxon>Pseudomonadati</taxon>
        <taxon>Bacteroidota</taxon>
        <taxon>Sphingobacteriia</taxon>
        <taxon>Sphingobacteriales</taxon>
        <taxon>Sphingobacteriaceae</taxon>
        <taxon>Mucilaginibacter</taxon>
    </lineage>
</organism>
<evidence type="ECO:0000313" key="3">
    <source>
        <dbReference type="Proteomes" id="UP001597601"/>
    </source>
</evidence>
<feature type="transmembrane region" description="Helical" evidence="1">
    <location>
        <begin position="71"/>
        <end position="95"/>
    </location>
</feature>
<keyword evidence="1" id="KW-0812">Transmembrane</keyword>
<sequence length="180" mass="20412">MELDELKNAWQNINTPNTPAHKIATMLSENNHPVLKGIRKQVIIEVAVWSIFLLCYYTMFDGDTKPVWVNAVLVVSVLLPIIHNLMGYSFARYLINGTSLKQSLIVYLSKVKMYAVVSIGSRVILAAGFVLFFTYGLTITTAKYYSIAIIGLLFLFQLWVLYRIWAGRLNNIKATVQGFE</sequence>
<dbReference type="RefSeq" id="WP_377127532.1">
    <property type="nucleotide sequence ID" value="NZ_JBHUON010000013.1"/>
</dbReference>